<evidence type="ECO:0000259" key="4">
    <source>
        <dbReference type="Pfam" id="PF13460"/>
    </source>
</evidence>
<keyword evidence="2" id="KW-0521">NADP</keyword>
<gene>
    <name evidence="5" type="ORF">BHQ10_006699</name>
</gene>
<comment type="similarity">
    <text evidence="1">Belongs to the NmrA-type oxidoreductase family. Isoflavone reductase subfamily.</text>
</comment>
<sequence length="312" mass="34329">MITRVALAGKGRFGSVVLDEVLMAGFKPTVLTRSASTIMGVSDGVPVYEVNYASEESLREALQGHDAVVSAVAGTAIASQKPLINASIAAGVKHFIPADYAMSLKSTEVRALPPYTDVKEIEDYLRARSADIEWTIVACGGFLEYIYDLPFLIELDKRKIDIINEGDIPFSVSEFRTAAKAVAGVLQQPERVFDHCVQVHAMTITQNGTFDIVRKYDPNPDDWTVNEEDAEVKFKQGMDMLQRGELTMAAVTTLMAGEIWGGRCKVAFEETDNEWLGVQLISHERLEKILKSKVTKVLAALLLTRLLAITDC</sequence>
<dbReference type="GeneID" id="63795915"/>
<keyword evidence="6" id="KW-1185">Reference proteome</keyword>
<dbReference type="Pfam" id="PF13460">
    <property type="entry name" value="NAD_binding_10"/>
    <property type="match status" value="1"/>
</dbReference>
<dbReference type="GO" id="GO:0016491">
    <property type="term" value="F:oxidoreductase activity"/>
    <property type="evidence" value="ECO:0007669"/>
    <property type="project" value="UniProtKB-KW"/>
</dbReference>
<dbReference type="SUPFAM" id="SSF51735">
    <property type="entry name" value="NAD(P)-binding Rossmann-fold domains"/>
    <property type="match status" value="1"/>
</dbReference>
<dbReference type="PANTHER" id="PTHR47706:SF1">
    <property type="entry name" value="CIPA-LIKE, PUTATIVE (AFU_ORTHOLOGUE AFUA_1G12460)-RELATED"/>
    <property type="match status" value="1"/>
</dbReference>
<name>A0A364L4E9_TALAM</name>
<dbReference type="EMBL" id="MIKG01000013">
    <property type="protein sequence ID" value="RAO70687.1"/>
    <property type="molecule type" value="Genomic_DNA"/>
</dbReference>
<feature type="domain" description="NAD(P)-binding" evidence="4">
    <location>
        <begin position="9"/>
        <end position="142"/>
    </location>
</feature>
<dbReference type="Proteomes" id="UP000249363">
    <property type="component" value="Unassembled WGS sequence"/>
</dbReference>
<keyword evidence="3" id="KW-0560">Oxidoreductase</keyword>
<dbReference type="PANTHER" id="PTHR47706">
    <property type="entry name" value="NMRA-LIKE FAMILY PROTEIN"/>
    <property type="match status" value="1"/>
</dbReference>
<dbReference type="OrthoDB" id="9974981at2759"/>
<reference evidence="5 6" key="1">
    <citation type="journal article" date="2017" name="Biotechnol. Biofuels">
        <title>Differential beta-glucosidase expression as a function of carbon source availability in Talaromyces amestolkiae: a genomic and proteomic approach.</title>
        <authorList>
            <person name="de Eugenio L.I."/>
            <person name="Mendez-Liter J.A."/>
            <person name="Nieto-Dominguez M."/>
            <person name="Alonso L."/>
            <person name="Gil-Munoz J."/>
            <person name="Barriuso J."/>
            <person name="Prieto A."/>
            <person name="Martinez M.J."/>
        </authorList>
    </citation>
    <scope>NUCLEOTIDE SEQUENCE [LARGE SCALE GENOMIC DNA]</scope>
    <source>
        <strain evidence="5 6">CIB</strain>
    </source>
</reference>
<evidence type="ECO:0000256" key="1">
    <source>
        <dbReference type="ARBA" id="ARBA00005725"/>
    </source>
</evidence>
<evidence type="ECO:0000256" key="3">
    <source>
        <dbReference type="ARBA" id="ARBA00023002"/>
    </source>
</evidence>
<evidence type="ECO:0000256" key="2">
    <source>
        <dbReference type="ARBA" id="ARBA00022857"/>
    </source>
</evidence>
<proteinExistence type="inferred from homology"/>
<dbReference type="AlphaFoldDB" id="A0A364L4E9"/>
<organism evidence="5 6">
    <name type="scientific">Talaromyces amestolkiae</name>
    <dbReference type="NCBI Taxonomy" id="1196081"/>
    <lineage>
        <taxon>Eukaryota</taxon>
        <taxon>Fungi</taxon>
        <taxon>Dikarya</taxon>
        <taxon>Ascomycota</taxon>
        <taxon>Pezizomycotina</taxon>
        <taxon>Eurotiomycetes</taxon>
        <taxon>Eurotiomycetidae</taxon>
        <taxon>Eurotiales</taxon>
        <taxon>Trichocomaceae</taxon>
        <taxon>Talaromyces</taxon>
        <taxon>Talaromyces sect. Talaromyces</taxon>
    </lineage>
</organism>
<comment type="caution">
    <text evidence="5">The sequence shown here is derived from an EMBL/GenBank/DDBJ whole genome shotgun (WGS) entry which is preliminary data.</text>
</comment>
<dbReference type="STRING" id="1196081.A0A364L4E9"/>
<dbReference type="InterPro" id="IPR016040">
    <property type="entry name" value="NAD(P)-bd_dom"/>
</dbReference>
<dbReference type="InterPro" id="IPR036291">
    <property type="entry name" value="NAD(P)-bd_dom_sf"/>
</dbReference>
<protein>
    <recommendedName>
        <fullName evidence="4">NAD(P)-binding domain-containing protein</fullName>
    </recommendedName>
</protein>
<dbReference type="InterPro" id="IPR051609">
    <property type="entry name" value="NmrA/Isoflavone_reductase-like"/>
</dbReference>
<accession>A0A364L4E9</accession>
<evidence type="ECO:0000313" key="5">
    <source>
        <dbReference type="EMBL" id="RAO70687.1"/>
    </source>
</evidence>
<dbReference type="RefSeq" id="XP_040735203.1">
    <property type="nucleotide sequence ID" value="XM_040879313.1"/>
</dbReference>
<dbReference type="Gene3D" id="3.40.50.720">
    <property type="entry name" value="NAD(P)-binding Rossmann-like Domain"/>
    <property type="match status" value="1"/>
</dbReference>
<evidence type="ECO:0000313" key="6">
    <source>
        <dbReference type="Proteomes" id="UP000249363"/>
    </source>
</evidence>